<organism evidence="2 3">
    <name type="scientific">Microdochium bolleyi</name>
    <dbReference type="NCBI Taxonomy" id="196109"/>
    <lineage>
        <taxon>Eukaryota</taxon>
        <taxon>Fungi</taxon>
        <taxon>Dikarya</taxon>
        <taxon>Ascomycota</taxon>
        <taxon>Pezizomycotina</taxon>
        <taxon>Sordariomycetes</taxon>
        <taxon>Xylariomycetidae</taxon>
        <taxon>Xylariales</taxon>
        <taxon>Microdochiaceae</taxon>
        <taxon>Microdochium</taxon>
    </lineage>
</organism>
<dbReference type="AlphaFoldDB" id="A0A136J9N3"/>
<dbReference type="EMBL" id="KQ964247">
    <property type="protein sequence ID" value="KXJ93852.1"/>
    <property type="molecule type" value="Genomic_DNA"/>
</dbReference>
<feature type="domain" description="DUF7580" evidence="1">
    <location>
        <begin position="412"/>
        <end position="591"/>
    </location>
</feature>
<name>A0A136J9N3_9PEZI</name>
<keyword evidence="3" id="KW-1185">Reference proteome</keyword>
<gene>
    <name evidence="2" type="ORF">Micbo1qcDRAFT_220479</name>
</gene>
<dbReference type="STRING" id="196109.A0A136J9N3"/>
<sequence length="604" mass="67936">MEVAGLAVGVLPVLGVTVKAYKSVRSKGLGHFPREIRLLRGSLSRQYYIFLQESHLLMRAAIHDEERTQRMIHDLDHEDWYCEELETALRQLLKNGYEVYLSAVKEVRAAITDLEAGLSEYERLSSHRQKGEKIQETARRISHHVKIVWTKDDFNKTIASLRELNGDLERLRRQACDLLPVDTTSAAGKRTKSKLSHGCGSYQSIQHASSAFHHVLQTLLSCGTSRCATQRTRHQVKLLTNAKREVNVHMEICFSCEDANHSGLQRESPWRSFQIQSRELQWIESAPPTPPSIGDDRAKRVRFEDDISTGGRNPAALSQVVPAATIAPLTPYRKSKKSNSEPGGQLCFKLKRETVEHHQMDTSSYLGYADNSSVTQPAYRHSFHAKTSITTASNCSGVPTEVLKHTPGLSTLSEALTIPAEHTISVHDQLCLARDIAVAFLRFYSTPWMGPFVTTQDFSFFKTASSELADYIPYLHLSSSFAEDSPSMSTDDTDMPDESVISAQLKHGLYSIPLWCLGTILLQIGKWESIPDTHDVVNIRRISAQAYAPGPRFQRLVERCLRCNFSFGDDLSKPRLQQEVHKKVVCELSEMIEILELKDSDSEG</sequence>
<dbReference type="Pfam" id="PF24476">
    <property type="entry name" value="DUF7580"/>
    <property type="match status" value="1"/>
</dbReference>
<dbReference type="InterPro" id="IPR056002">
    <property type="entry name" value="DUF7580"/>
</dbReference>
<evidence type="ECO:0000259" key="1">
    <source>
        <dbReference type="Pfam" id="PF24476"/>
    </source>
</evidence>
<protein>
    <recommendedName>
        <fullName evidence="1">DUF7580 domain-containing protein</fullName>
    </recommendedName>
</protein>
<evidence type="ECO:0000313" key="2">
    <source>
        <dbReference type="EMBL" id="KXJ93852.1"/>
    </source>
</evidence>
<proteinExistence type="predicted"/>
<dbReference type="PANTHER" id="PTHR35186">
    <property type="entry name" value="ANK_REP_REGION DOMAIN-CONTAINING PROTEIN"/>
    <property type="match status" value="1"/>
</dbReference>
<dbReference type="InParanoid" id="A0A136J9N3"/>
<evidence type="ECO:0000313" key="3">
    <source>
        <dbReference type="Proteomes" id="UP000070501"/>
    </source>
</evidence>
<dbReference type="PANTHER" id="PTHR35186:SF4">
    <property type="entry name" value="PRION-INHIBITION AND PROPAGATION HELO DOMAIN-CONTAINING PROTEIN"/>
    <property type="match status" value="1"/>
</dbReference>
<accession>A0A136J9N3</accession>
<dbReference type="Proteomes" id="UP000070501">
    <property type="component" value="Unassembled WGS sequence"/>
</dbReference>
<reference evidence="3" key="1">
    <citation type="submission" date="2016-02" db="EMBL/GenBank/DDBJ databases">
        <title>Draft genome sequence of Microdochium bolleyi, a fungal endophyte of beachgrass.</title>
        <authorList>
            <consortium name="DOE Joint Genome Institute"/>
            <person name="David A.S."/>
            <person name="May G."/>
            <person name="Haridas S."/>
            <person name="Lim J."/>
            <person name="Wang M."/>
            <person name="Labutti K."/>
            <person name="Lipzen A."/>
            <person name="Barry K."/>
            <person name="Grigoriev I.V."/>
        </authorList>
    </citation>
    <scope>NUCLEOTIDE SEQUENCE [LARGE SCALE GENOMIC DNA]</scope>
    <source>
        <strain evidence="3">J235TASD1</strain>
    </source>
</reference>
<dbReference type="OrthoDB" id="5331891at2759"/>